<reference evidence="2" key="1">
    <citation type="submission" date="2024-07" db="EMBL/GenBank/DDBJ databases">
        <title>Two chromosome-level genome assemblies of Korean endemic species Abeliophyllum distichum and Forsythia ovata (Oleaceae).</title>
        <authorList>
            <person name="Jang H."/>
        </authorList>
    </citation>
    <scope>NUCLEOTIDE SEQUENCE [LARGE SCALE GENOMIC DNA]</scope>
</reference>
<protein>
    <submittedName>
        <fullName evidence="1">Uncharacterized protein</fullName>
    </submittedName>
</protein>
<dbReference type="AlphaFoldDB" id="A0ABD1QFL2"/>
<comment type="caution">
    <text evidence="1">The sequence shown here is derived from an EMBL/GenBank/DDBJ whole genome shotgun (WGS) entry which is preliminary data.</text>
</comment>
<evidence type="ECO:0000313" key="2">
    <source>
        <dbReference type="Proteomes" id="UP001604336"/>
    </source>
</evidence>
<name>A0ABD1QFL2_9LAMI</name>
<sequence length="114" mass="13346">MGYTLRARGDFESLTNFILSTIVQEKEWTRLCSKSHNIYTEVVREFMANFNLQITDEEEEYAYHTYVRGVWVPFSPDVIGHFYGVEEGFEVPAITNWNNVACVIYPIKNPKSWP</sequence>
<proteinExistence type="predicted"/>
<keyword evidence="2" id="KW-1185">Reference proteome</keyword>
<evidence type="ECO:0000313" key="1">
    <source>
        <dbReference type="EMBL" id="KAL2475005.1"/>
    </source>
</evidence>
<dbReference type="EMBL" id="JBFOLK010000011">
    <property type="protein sequence ID" value="KAL2475005.1"/>
    <property type="molecule type" value="Genomic_DNA"/>
</dbReference>
<gene>
    <name evidence="1" type="ORF">Adt_35741</name>
</gene>
<dbReference type="Proteomes" id="UP001604336">
    <property type="component" value="Unassembled WGS sequence"/>
</dbReference>
<organism evidence="1 2">
    <name type="scientific">Abeliophyllum distichum</name>
    <dbReference type="NCBI Taxonomy" id="126358"/>
    <lineage>
        <taxon>Eukaryota</taxon>
        <taxon>Viridiplantae</taxon>
        <taxon>Streptophyta</taxon>
        <taxon>Embryophyta</taxon>
        <taxon>Tracheophyta</taxon>
        <taxon>Spermatophyta</taxon>
        <taxon>Magnoliopsida</taxon>
        <taxon>eudicotyledons</taxon>
        <taxon>Gunneridae</taxon>
        <taxon>Pentapetalae</taxon>
        <taxon>asterids</taxon>
        <taxon>lamiids</taxon>
        <taxon>Lamiales</taxon>
        <taxon>Oleaceae</taxon>
        <taxon>Forsythieae</taxon>
        <taxon>Abeliophyllum</taxon>
    </lineage>
</organism>
<accession>A0ABD1QFL2</accession>